<dbReference type="SUPFAM" id="SSF51445">
    <property type="entry name" value="(Trans)glycosidases"/>
    <property type="match status" value="1"/>
</dbReference>
<proteinExistence type="inferred from homology"/>
<dbReference type="Proteomes" id="UP000824179">
    <property type="component" value="Unassembled WGS sequence"/>
</dbReference>
<comment type="caution">
    <text evidence="5">The sequence shown here is derived from an EMBL/GenBank/DDBJ whole genome shotgun (WGS) entry which is preliminary data.</text>
</comment>
<dbReference type="GO" id="GO:0004553">
    <property type="term" value="F:hydrolase activity, hydrolyzing O-glycosyl compounds"/>
    <property type="evidence" value="ECO:0007669"/>
    <property type="project" value="InterPro"/>
</dbReference>
<dbReference type="Gene3D" id="3.20.20.300">
    <property type="entry name" value="Glycoside hydrolase, family 3, N-terminal domain"/>
    <property type="match status" value="1"/>
</dbReference>
<evidence type="ECO:0000259" key="4">
    <source>
        <dbReference type="Pfam" id="PF00933"/>
    </source>
</evidence>
<evidence type="ECO:0000256" key="1">
    <source>
        <dbReference type="ARBA" id="ARBA00005336"/>
    </source>
</evidence>
<dbReference type="Pfam" id="PF00933">
    <property type="entry name" value="Glyco_hydro_3"/>
    <property type="match status" value="1"/>
</dbReference>
<evidence type="ECO:0000256" key="3">
    <source>
        <dbReference type="SAM" id="Phobius"/>
    </source>
</evidence>
<dbReference type="InterPro" id="IPR001764">
    <property type="entry name" value="Glyco_hydro_3_N"/>
</dbReference>
<keyword evidence="3" id="KW-1133">Transmembrane helix</keyword>
<evidence type="ECO:0000313" key="5">
    <source>
        <dbReference type="EMBL" id="HIR38939.1"/>
    </source>
</evidence>
<dbReference type="PANTHER" id="PTHR42715:SF10">
    <property type="entry name" value="BETA-GLUCOSIDASE"/>
    <property type="match status" value="1"/>
</dbReference>
<gene>
    <name evidence="5" type="ORF">IAB90_00995</name>
</gene>
<comment type="similarity">
    <text evidence="1">Belongs to the glycosyl hydrolase 3 family.</text>
</comment>
<sequence length="560" mass="61556">MPKTALTRARWARDSDQEAAYNKVNDVNATDGSGMIYMQRYSMEDDWDTICNKGKSTVPSTDKSLGCREDELTTKASLGEGQATAINLGQQETATITYEVPYQDGDSQTITLNYSYQAATEFVGNDNNYYGLSNDDDYYKEAVANVGQSTTSYTPDTRWTRSDSGVISETDAITTSTDPDDSYGWDEVPADDSRWDDWVDQGTWSDYAQLQGTGYLNAYASMGLERGSASDGPGEAGTGGKENNTWWCSEVVMASTWNPELVERVGVAYGKQCLNTGITSCFGPAMDTHRSPFGGRNFEYYSEDGFLSGMMCLAETAGIQSVGVGTFNKHFMLNDLDGGRSGQIDYCNEQAIREIYIRAWEYSMKSEDANMSGMMASLNRIGITWANSGVYIGIVREEYGWNGLIISDGMDGVNYSGEVKAAFSGIACLLWQYSTADDSQAEQNDGYIFTNANASASSINDYFGAYQLREIAKTRLWYDTHKQTSEDPIFTMDYWTAEVSYNYEMMDVSDLTAVDYTDTEGEGETESGCGSAVSGLTGLAIAVPAIAAVIYVSRRRRSSK</sequence>
<organism evidence="5 6">
    <name type="scientific">Candidatus Coproplasma stercoripullorum</name>
    <dbReference type="NCBI Taxonomy" id="2840751"/>
    <lineage>
        <taxon>Bacteria</taxon>
        <taxon>Bacillati</taxon>
        <taxon>Bacillota</taxon>
        <taxon>Clostridia</taxon>
        <taxon>Eubacteriales</taxon>
        <taxon>Candidatus Coproplasma</taxon>
    </lineage>
</organism>
<reference evidence="5" key="1">
    <citation type="submission" date="2020-10" db="EMBL/GenBank/DDBJ databases">
        <authorList>
            <person name="Gilroy R."/>
        </authorList>
    </citation>
    <scope>NUCLEOTIDE SEQUENCE</scope>
    <source>
        <strain evidence="5">ChiW25-3613</strain>
    </source>
</reference>
<evidence type="ECO:0000313" key="6">
    <source>
        <dbReference type="Proteomes" id="UP000824179"/>
    </source>
</evidence>
<dbReference type="EMBL" id="DVHB01000020">
    <property type="protein sequence ID" value="HIR38939.1"/>
    <property type="molecule type" value="Genomic_DNA"/>
</dbReference>
<dbReference type="AlphaFoldDB" id="A0A9D1DB62"/>
<dbReference type="InterPro" id="IPR017853">
    <property type="entry name" value="GH"/>
</dbReference>
<dbReference type="GO" id="GO:0005975">
    <property type="term" value="P:carbohydrate metabolic process"/>
    <property type="evidence" value="ECO:0007669"/>
    <property type="project" value="InterPro"/>
</dbReference>
<reference evidence="5" key="2">
    <citation type="journal article" date="2021" name="PeerJ">
        <title>Extensive microbial diversity within the chicken gut microbiome revealed by metagenomics and culture.</title>
        <authorList>
            <person name="Gilroy R."/>
            <person name="Ravi A."/>
            <person name="Getino M."/>
            <person name="Pursley I."/>
            <person name="Horton D.L."/>
            <person name="Alikhan N.F."/>
            <person name="Baker D."/>
            <person name="Gharbi K."/>
            <person name="Hall N."/>
            <person name="Watson M."/>
            <person name="Adriaenssens E.M."/>
            <person name="Foster-Nyarko E."/>
            <person name="Jarju S."/>
            <person name="Secka A."/>
            <person name="Antonio M."/>
            <person name="Oren A."/>
            <person name="Chaudhuri R.R."/>
            <person name="La Ragione R."/>
            <person name="Hildebrand F."/>
            <person name="Pallen M.J."/>
        </authorList>
    </citation>
    <scope>NUCLEOTIDE SEQUENCE</scope>
    <source>
        <strain evidence="5">ChiW25-3613</strain>
    </source>
</reference>
<keyword evidence="3" id="KW-0472">Membrane</keyword>
<protein>
    <recommendedName>
        <fullName evidence="4">Glycoside hydrolase family 3 N-terminal domain-containing protein</fullName>
    </recommendedName>
</protein>
<feature type="transmembrane region" description="Helical" evidence="3">
    <location>
        <begin position="532"/>
        <end position="552"/>
    </location>
</feature>
<dbReference type="InterPro" id="IPR050288">
    <property type="entry name" value="Cellulose_deg_GH3"/>
</dbReference>
<accession>A0A9D1DB62</accession>
<dbReference type="InterPro" id="IPR036962">
    <property type="entry name" value="Glyco_hydro_3_N_sf"/>
</dbReference>
<feature type="domain" description="Glycoside hydrolase family 3 N-terminal" evidence="4">
    <location>
        <begin position="241"/>
        <end position="410"/>
    </location>
</feature>
<keyword evidence="2" id="KW-0378">Hydrolase</keyword>
<keyword evidence="3" id="KW-0812">Transmembrane</keyword>
<dbReference type="PRINTS" id="PR00133">
    <property type="entry name" value="GLHYDRLASE3"/>
</dbReference>
<dbReference type="PANTHER" id="PTHR42715">
    <property type="entry name" value="BETA-GLUCOSIDASE"/>
    <property type="match status" value="1"/>
</dbReference>
<name>A0A9D1DB62_9FIRM</name>
<evidence type="ECO:0000256" key="2">
    <source>
        <dbReference type="ARBA" id="ARBA00022801"/>
    </source>
</evidence>